<evidence type="ECO:0000313" key="8">
    <source>
        <dbReference type="Proteomes" id="UP000727993"/>
    </source>
</evidence>
<dbReference type="GO" id="GO:0006508">
    <property type="term" value="P:proteolysis"/>
    <property type="evidence" value="ECO:0007669"/>
    <property type="project" value="UniProtKB-KW"/>
</dbReference>
<dbReference type="GO" id="GO:0008270">
    <property type="term" value="F:zinc ion binding"/>
    <property type="evidence" value="ECO:0007669"/>
    <property type="project" value="TreeGrafter"/>
</dbReference>
<evidence type="ECO:0000256" key="2">
    <source>
        <dbReference type="ARBA" id="ARBA00022723"/>
    </source>
</evidence>
<evidence type="ECO:0000256" key="4">
    <source>
        <dbReference type="ARBA" id="ARBA00022833"/>
    </source>
</evidence>
<dbReference type="InterPro" id="IPR000555">
    <property type="entry name" value="JAMM/MPN+_dom"/>
</dbReference>
<reference evidence="7 8" key="1">
    <citation type="submission" date="2020-10" db="EMBL/GenBank/DDBJ databases">
        <title>Connecting structure to function with the recovery of over 1000 high-quality activated sludge metagenome-assembled genomes encoding full-length rRNA genes using long-read sequencing.</title>
        <authorList>
            <person name="Singleton C.M."/>
            <person name="Petriglieri F."/>
            <person name="Kristensen J.M."/>
            <person name="Kirkegaard R.H."/>
            <person name="Michaelsen T.Y."/>
            <person name="Andersen M.H."/>
            <person name="Karst S.M."/>
            <person name="Dueholm M.S."/>
            <person name="Nielsen P.H."/>
            <person name="Albertsen M."/>
        </authorList>
    </citation>
    <scope>NUCLEOTIDE SEQUENCE [LARGE SCALE GENOMIC DNA]</scope>
    <source>
        <strain evidence="7">Lyne_18-Q3-R50-59_MAXAC.006</strain>
    </source>
</reference>
<dbReference type="EMBL" id="JADJZA010000001">
    <property type="protein sequence ID" value="MBK9296253.1"/>
    <property type="molecule type" value="Genomic_DNA"/>
</dbReference>
<dbReference type="InterPro" id="IPR037518">
    <property type="entry name" value="MPN"/>
</dbReference>
<dbReference type="Gene3D" id="3.40.140.10">
    <property type="entry name" value="Cytidine Deaminase, domain 2"/>
    <property type="match status" value="1"/>
</dbReference>
<comment type="caution">
    <text evidence="7">The sequence shown here is derived from an EMBL/GenBank/DDBJ whole genome shotgun (WGS) entry which is preliminary data.</text>
</comment>
<dbReference type="InterPro" id="IPR028090">
    <property type="entry name" value="JAB_dom_prok"/>
</dbReference>
<dbReference type="PROSITE" id="PS50249">
    <property type="entry name" value="MPN"/>
    <property type="match status" value="1"/>
</dbReference>
<keyword evidence="3" id="KW-0378">Hydrolase</keyword>
<dbReference type="PANTHER" id="PTHR34858:SF1">
    <property type="entry name" value="CYSO-CYSTEINE PEPTIDASE"/>
    <property type="match status" value="1"/>
</dbReference>
<dbReference type="CDD" id="cd08070">
    <property type="entry name" value="MPN_like"/>
    <property type="match status" value="1"/>
</dbReference>
<dbReference type="Proteomes" id="UP000727993">
    <property type="component" value="Unassembled WGS sequence"/>
</dbReference>
<dbReference type="PANTHER" id="PTHR34858">
    <property type="entry name" value="CYSO-CYSTEINE PEPTIDASE"/>
    <property type="match status" value="1"/>
</dbReference>
<accession>A0A936N9S3</accession>
<keyword evidence="5" id="KW-0482">Metalloprotease</keyword>
<dbReference type="AlphaFoldDB" id="A0A936N9S3"/>
<proteinExistence type="predicted"/>
<evidence type="ECO:0000256" key="1">
    <source>
        <dbReference type="ARBA" id="ARBA00022670"/>
    </source>
</evidence>
<gene>
    <name evidence="7" type="ORF">IPN02_05185</name>
</gene>
<evidence type="ECO:0000313" key="7">
    <source>
        <dbReference type="EMBL" id="MBK9296253.1"/>
    </source>
</evidence>
<name>A0A936N9S3_9ACTN</name>
<dbReference type="SMART" id="SM00232">
    <property type="entry name" value="JAB_MPN"/>
    <property type="match status" value="1"/>
</dbReference>
<keyword evidence="2" id="KW-0479">Metal-binding</keyword>
<organism evidence="7 8">
    <name type="scientific">Candidatus Neomicrothrix subdominans</name>
    <dbReference type="NCBI Taxonomy" id="2954438"/>
    <lineage>
        <taxon>Bacteria</taxon>
        <taxon>Bacillati</taxon>
        <taxon>Actinomycetota</taxon>
        <taxon>Acidimicrobiia</taxon>
        <taxon>Acidimicrobiales</taxon>
        <taxon>Microthrixaceae</taxon>
        <taxon>Candidatus Neomicrothrix</taxon>
    </lineage>
</organism>
<protein>
    <submittedName>
        <fullName evidence="7">M67 family metallopeptidase</fullName>
    </submittedName>
</protein>
<dbReference type="GO" id="GO:0008235">
    <property type="term" value="F:metalloexopeptidase activity"/>
    <property type="evidence" value="ECO:0007669"/>
    <property type="project" value="TreeGrafter"/>
</dbReference>
<dbReference type="SUPFAM" id="SSF102712">
    <property type="entry name" value="JAB1/MPN domain"/>
    <property type="match status" value="1"/>
</dbReference>
<evidence type="ECO:0000256" key="3">
    <source>
        <dbReference type="ARBA" id="ARBA00022801"/>
    </source>
</evidence>
<evidence type="ECO:0000259" key="6">
    <source>
        <dbReference type="PROSITE" id="PS50249"/>
    </source>
</evidence>
<sequence length="142" mass="15751">MWQIGPVLELRDEHWDAICAHGLRAYPLEACGLLIGEWQGDRVIRFEPTPNAARSSRTYEVDGRDFLRVERVADDDGLAIIGVVHTHTHTDAYPSPTDIAAAPDPQWHYPIVSLRGPQPVMRSFGIVDGQVVEEPVTVVDSA</sequence>
<feature type="domain" description="MPN" evidence="6">
    <location>
        <begin position="8"/>
        <end position="142"/>
    </location>
</feature>
<evidence type="ECO:0000256" key="5">
    <source>
        <dbReference type="ARBA" id="ARBA00023049"/>
    </source>
</evidence>
<dbReference type="InterPro" id="IPR051929">
    <property type="entry name" value="VirAsm_ModProt"/>
</dbReference>
<keyword evidence="4" id="KW-0862">Zinc</keyword>
<dbReference type="Pfam" id="PF14464">
    <property type="entry name" value="Prok-JAB"/>
    <property type="match status" value="1"/>
</dbReference>
<keyword evidence="1" id="KW-0645">Protease</keyword>